<organism evidence="1">
    <name type="scientific">marine metagenome</name>
    <dbReference type="NCBI Taxonomy" id="408172"/>
    <lineage>
        <taxon>unclassified sequences</taxon>
        <taxon>metagenomes</taxon>
        <taxon>ecological metagenomes</taxon>
    </lineage>
</organism>
<feature type="non-terminal residue" evidence="1">
    <location>
        <position position="29"/>
    </location>
</feature>
<gene>
    <name evidence="1" type="ORF">METZ01_LOCUS296550</name>
</gene>
<name>A0A382M4A7_9ZZZZ</name>
<protein>
    <submittedName>
        <fullName evidence="1">Uncharacterized protein</fullName>
    </submittedName>
</protein>
<evidence type="ECO:0000313" key="1">
    <source>
        <dbReference type="EMBL" id="SVC43696.1"/>
    </source>
</evidence>
<sequence>MQAMEMFFRCYIGHDMVTVACKFSYYGMF</sequence>
<reference evidence="1" key="1">
    <citation type="submission" date="2018-05" db="EMBL/GenBank/DDBJ databases">
        <authorList>
            <person name="Lanie J.A."/>
            <person name="Ng W.-L."/>
            <person name="Kazmierczak K.M."/>
            <person name="Andrzejewski T.M."/>
            <person name="Davidsen T.M."/>
            <person name="Wayne K.J."/>
            <person name="Tettelin H."/>
            <person name="Glass J.I."/>
            <person name="Rusch D."/>
            <person name="Podicherti R."/>
            <person name="Tsui H.-C.T."/>
            <person name="Winkler M.E."/>
        </authorList>
    </citation>
    <scope>NUCLEOTIDE SEQUENCE</scope>
</reference>
<accession>A0A382M4A7</accession>
<proteinExistence type="predicted"/>
<dbReference type="AlphaFoldDB" id="A0A382M4A7"/>
<dbReference type="EMBL" id="UINC01091153">
    <property type="protein sequence ID" value="SVC43696.1"/>
    <property type="molecule type" value="Genomic_DNA"/>
</dbReference>